<evidence type="ECO:0000313" key="1">
    <source>
        <dbReference type="EMBL" id="ABS68906.1"/>
    </source>
</evidence>
<dbReference type="OrthoDB" id="7563948at2"/>
<dbReference type="AlphaFoldDB" id="A7ILL3"/>
<dbReference type="KEGG" id="xau:Xaut_3678"/>
<dbReference type="Proteomes" id="UP000002417">
    <property type="component" value="Chromosome"/>
</dbReference>
<keyword evidence="2" id="KW-1185">Reference proteome</keyword>
<sequence>MSDKPSIWLVRKGELLLPRARFDAEALTRYREGVTLRAELTEPRSGGVNRLYWSVLSAVCAATGKWSSSEVLHHALKMHLGYFESYASVHGEVDTRAQSTAFDRMDAAKFREYFDAAMLTITTEILPGLTVEDILALGKARLTERAA</sequence>
<evidence type="ECO:0000313" key="2">
    <source>
        <dbReference type="Proteomes" id="UP000002417"/>
    </source>
</evidence>
<gene>
    <name evidence="1" type="ordered locus">Xaut_3678</name>
</gene>
<reference evidence="1 2" key="1">
    <citation type="submission" date="2007-07" db="EMBL/GenBank/DDBJ databases">
        <title>Complete sequence of chromosome of Xanthobacter autotrophicus Py2.</title>
        <authorList>
            <consortium name="US DOE Joint Genome Institute"/>
            <person name="Copeland A."/>
            <person name="Lucas S."/>
            <person name="Lapidus A."/>
            <person name="Barry K."/>
            <person name="Glavina del Rio T."/>
            <person name="Hammon N."/>
            <person name="Israni S."/>
            <person name="Dalin E."/>
            <person name="Tice H."/>
            <person name="Pitluck S."/>
            <person name="Sims D."/>
            <person name="Brettin T."/>
            <person name="Bruce D."/>
            <person name="Detter J.C."/>
            <person name="Han C."/>
            <person name="Tapia R."/>
            <person name="Brainard J."/>
            <person name="Schmutz J."/>
            <person name="Larimer F."/>
            <person name="Land M."/>
            <person name="Hauser L."/>
            <person name="Kyrpides N."/>
            <person name="Kim E."/>
            <person name="Ensigns S.A."/>
            <person name="Richardson P."/>
        </authorList>
    </citation>
    <scope>NUCLEOTIDE SEQUENCE [LARGE SCALE GENOMIC DNA]</scope>
    <source>
        <strain evidence="2">ATCC BAA-1158 / Py2</strain>
    </source>
</reference>
<dbReference type="HOGENOM" id="CLU_148098_0_0_5"/>
<proteinExistence type="predicted"/>
<protein>
    <submittedName>
        <fullName evidence="1">Uncharacterized protein</fullName>
    </submittedName>
</protein>
<dbReference type="eggNOG" id="ENOG5030QP3">
    <property type="taxonomic scope" value="Bacteria"/>
</dbReference>
<dbReference type="EMBL" id="CP000781">
    <property type="protein sequence ID" value="ABS68906.1"/>
    <property type="molecule type" value="Genomic_DNA"/>
</dbReference>
<accession>A7ILL3</accession>
<name>A7ILL3_XANP2</name>
<dbReference type="STRING" id="78245.Xaut_3678"/>
<organism evidence="1 2">
    <name type="scientific">Xanthobacter autotrophicus (strain ATCC BAA-1158 / Py2)</name>
    <dbReference type="NCBI Taxonomy" id="78245"/>
    <lineage>
        <taxon>Bacteria</taxon>
        <taxon>Pseudomonadati</taxon>
        <taxon>Pseudomonadota</taxon>
        <taxon>Alphaproteobacteria</taxon>
        <taxon>Hyphomicrobiales</taxon>
        <taxon>Xanthobacteraceae</taxon>
        <taxon>Xanthobacter</taxon>
    </lineage>
</organism>